<reference evidence="1 2" key="1">
    <citation type="submission" date="2024-06" db="EMBL/GenBank/DDBJ databases">
        <title>Genomics of switchgrass bacterial isolates.</title>
        <authorList>
            <person name="Shade A."/>
        </authorList>
    </citation>
    <scope>NUCLEOTIDE SEQUENCE [LARGE SCALE GENOMIC DNA]</scope>
    <source>
        <strain evidence="1 2">PvP084</strain>
    </source>
</reference>
<sequence>MAIQITKSGTDLLVQTPHMNTNFNKRLRDMGGRWESPAWRVDARNEALVRAALKRSYGGDGEGEPDTVSLQCHIEKDSWQGPVEVAGRVIARAFGRDSSAKLGEGVVRLEGSVTSGGSRANWRTVVDAVVVIHDCPRKVAEKAMADGYVGVTDARLYVPDVAALAEGVD</sequence>
<gene>
    <name evidence="1" type="ORF">ABIC20_003418</name>
</gene>
<keyword evidence="2" id="KW-1185">Reference proteome</keyword>
<proteinExistence type="predicted"/>
<comment type="caution">
    <text evidence="1">The sequence shown here is derived from an EMBL/GenBank/DDBJ whole genome shotgun (WGS) entry which is preliminary data.</text>
</comment>
<name>A0ABV2NHX0_9HYPH</name>
<accession>A0ABV2NHX0</accession>
<evidence type="ECO:0000313" key="2">
    <source>
        <dbReference type="Proteomes" id="UP001549119"/>
    </source>
</evidence>
<dbReference type="RefSeq" id="WP_059409973.1">
    <property type="nucleotide sequence ID" value="NZ_JAZBNP010000001.1"/>
</dbReference>
<dbReference type="EMBL" id="JBEPNW010000002">
    <property type="protein sequence ID" value="MET3866109.1"/>
    <property type="molecule type" value="Genomic_DNA"/>
</dbReference>
<evidence type="ECO:0000313" key="1">
    <source>
        <dbReference type="EMBL" id="MET3866109.1"/>
    </source>
</evidence>
<dbReference type="Proteomes" id="UP001549119">
    <property type="component" value="Unassembled WGS sequence"/>
</dbReference>
<protein>
    <submittedName>
        <fullName evidence="1">Uncharacterized protein</fullName>
    </submittedName>
</protein>
<organism evidence="1 2">
    <name type="scientific">Methylobacterium radiotolerans</name>
    <dbReference type="NCBI Taxonomy" id="31998"/>
    <lineage>
        <taxon>Bacteria</taxon>
        <taxon>Pseudomonadati</taxon>
        <taxon>Pseudomonadota</taxon>
        <taxon>Alphaproteobacteria</taxon>
        <taxon>Hyphomicrobiales</taxon>
        <taxon>Methylobacteriaceae</taxon>
        <taxon>Methylobacterium</taxon>
    </lineage>
</organism>